<evidence type="ECO:0007829" key="19">
    <source>
        <dbReference type="PeptideAtlas" id="Q9U1X0"/>
    </source>
</evidence>
<evidence type="ECO:0000256" key="7">
    <source>
        <dbReference type="ARBA" id="ARBA00022827"/>
    </source>
</evidence>
<dbReference type="AGR" id="WB:WBGene00013376"/>
<comment type="cofactor">
    <cofactor evidence="1 11 12">
        <name>FAD</name>
        <dbReference type="ChEBI" id="CHEBI:57692"/>
    </cofactor>
</comment>
<name>Q9U1X0_CAEEL</name>
<dbReference type="GO" id="GO:0006694">
    <property type="term" value="P:steroid biosynthetic process"/>
    <property type="evidence" value="ECO:0000318"/>
    <property type="project" value="GO_Central"/>
</dbReference>
<evidence type="ECO:0000256" key="5">
    <source>
        <dbReference type="ARBA" id="ARBA00016287"/>
    </source>
</evidence>
<dbReference type="AlphaFoldDB" id="Q9U1X0"/>
<protein>
    <recommendedName>
        <fullName evidence="5 11">NADPH:adrenodoxin oxidoreductase, mitochondrial</fullName>
        <ecNumber evidence="4 11">1.18.1.6</ecNumber>
    </recommendedName>
</protein>
<evidence type="ECO:0000256" key="4">
    <source>
        <dbReference type="ARBA" id="ARBA00013219"/>
    </source>
</evidence>
<comment type="catalytic activity">
    <reaction evidence="10 11">
        <text>2 reduced [adrenodoxin] + NADP(+) + H(+) = 2 oxidized [adrenodoxin] + NADPH</text>
        <dbReference type="Rhea" id="RHEA:42312"/>
        <dbReference type="Rhea" id="RHEA-COMP:9998"/>
        <dbReference type="Rhea" id="RHEA-COMP:9999"/>
        <dbReference type="ChEBI" id="CHEBI:15378"/>
        <dbReference type="ChEBI" id="CHEBI:33737"/>
        <dbReference type="ChEBI" id="CHEBI:33738"/>
        <dbReference type="ChEBI" id="CHEBI:57783"/>
        <dbReference type="ChEBI" id="CHEBI:58349"/>
        <dbReference type="EC" id="1.18.1.6"/>
    </reaction>
</comment>
<evidence type="ECO:0000256" key="12">
    <source>
        <dbReference type="PIRSR" id="PIRSR000362-1"/>
    </source>
</evidence>
<feature type="binding site" evidence="12">
    <location>
        <position position="368"/>
    </location>
    <ligand>
        <name>FAD</name>
        <dbReference type="ChEBI" id="CHEBI:57692"/>
    </ligand>
</feature>
<evidence type="ECO:0000256" key="3">
    <source>
        <dbReference type="ARBA" id="ARBA00008312"/>
    </source>
</evidence>
<dbReference type="UniPathway" id="UPA00296"/>
<evidence type="ECO:0000256" key="9">
    <source>
        <dbReference type="ARBA" id="ARBA00023002"/>
    </source>
</evidence>
<gene>
    <name evidence="16" type="ORF">CELE_Y62E10A.6</name>
    <name evidence="16 18" type="ORF">Y62E10A.6</name>
</gene>
<dbReference type="Bgee" id="WBGene00013376">
    <property type="expression patterns" value="Expressed in germ line (C elegans) and 4 other cell types or tissues"/>
</dbReference>
<evidence type="ECO:0000313" key="17">
    <source>
        <dbReference type="Proteomes" id="UP000001940"/>
    </source>
</evidence>
<keyword evidence="9 11" id="KW-0560">Oxidoreductase</keyword>
<keyword evidence="19" id="KW-1267">Proteomics identification</keyword>
<keyword evidence="8 11" id="KW-0521">NADP</keyword>
<feature type="binding site" evidence="13">
    <location>
        <position position="375"/>
    </location>
    <ligand>
        <name>NADP(+)</name>
        <dbReference type="ChEBI" id="CHEBI:58349"/>
    </ligand>
</feature>
<evidence type="ECO:0000256" key="2">
    <source>
        <dbReference type="ARBA" id="ARBA00004731"/>
    </source>
</evidence>
<dbReference type="eggNOG" id="KOG1800">
    <property type="taxonomic scope" value="Eukaryota"/>
</dbReference>
<dbReference type="Proteomes" id="UP000001940">
    <property type="component" value="Chromosome IV"/>
</dbReference>
<dbReference type="PIRSF" id="PIRSF000362">
    <property type="entry name" value="FNR"/>
    <property type="match status" value="1"/>
</dbReference>
<feature type="binding site" evidence="13">
    <location>
        <begin position="171"/>
        <end position="174"/>
    </location>
    <ligand>
        <name>NADP(+)</name>
        <dbReference type="ChEBI" id="CHEBI:58349"/>
    </ligand>
</feature>
<dbReference type="UCSC" id="Y62E10A.6">
    <property type="organism name" value="c. elegans"/>
</dbReference>
<keyword evidence="17" id="KW-1185">Reference proteome</keyword>
<dbReference type="FunCoup" id="Q9U1X0">
    <property type="interactions" value="2312"/>
</dbReference>
<dbReference type="GeneID" id="178299"/>
<dbReference type="InParanoid" id="Q9U1X0"/>
<dbReference type="STRING" id="6239.Y62E10A.6.1"/>
<evidence type="ECO:0000256" key="13">
    <source>
        <dbReference type="PIRSR" id="PIRSR000362-2"/>
    </source>
</evidence>
<evidence type="ECO:0000259" key="15">
    <source>
        <dbReference type="Pfam" id="PF07992"/>
    </source>
</evidence>
<dbReference type="EC" id="1.18.1.6" evidence="4 11"/>
<feature type="coiled-coil region" evidence="14">
    <location>
        <begin position="242"/>
        <end position="269"/>
    </location>
</feature>
<dbReference type="KEGG" id="cel:CELE_Y62E10A.6"/>
<dbReference type="HOGENOM" id="CLU_024722_3_1_1"/>
<dbReference type="OMA" id="RFNFIGN"/>
<keyword evidence="14" id="KW-0175">Coiled coil</keyword>
<dbReference type="PRINTS" id="PR00419">
    <property type="entry name" value="ADXRDTASE"/>
</dbReference>
<evidence type="ECO:0000313" key="16">
    <source>
        <dbReference type="EMBL" id="CAB60604.1"/>
    </source>
</evidence>
<dbReference type="CTD" id="178299"/>
<dbReference type="WormBase" id="Y62E10A.6">
    <property type="protein sequence ID" value="CE24542"/>
    <property type="gene ID" value="WBGene00013376"/>
</dbReference>
<evidence type="ECO:0000256" key="6">
    <source>
        <dbReference type="ARBA" id="ARBA00022630"/>
    </source>
</evidence>
<evidence type="ECO:0000256" key="8">
    <source>
        <dbReference type="ARBA" id="ARBA00022857"/>
    </source>
</evidence>
<feature type="binding site" evidence="12">
    <location>
        <begin position="375"/>
        <end position="377"/>
    </location>
    <ligand>
        <name>FAD</name>
        <dbReference type="ChEBI" id="CHEBI:57692"/>
    </ligand>
</feature>
<feature type="binding site" evidence="13">
    <location>
        <position position="228"/>
    </location>
    <ligand>
        <name>NADP(+)</name>
        <dbReference type="ChEBI" id="CHEBI:58349"/>
    </ligand>
</feature>
<dbReference type="Pfam" id="PF07992">
    <property type="entry name" value="Pyr_redox_2"/>
    <property type="match status" value="1"/>
</dbReference>
<dbReference type="Gene3D" id="3.50.50.60">
    <property type="entry name" value="FAD/NAD(P)-binding domain"/>
    <property type="match status" value="1"/>
</dbReference>
<dbReference type="GO" id="GO:0004324">
    <property type="term" value="F:ferredoxin-NADP+ reductase activity"/>
    <property type="evidence" value="ECO:0000318"/>
    <property type="project" value="GO_Central"/>
</dbReference>
<feature type="binding site" evidence="13">
    <location>
        <begin position="216"/>
        <end position="217"/>
    </location>
    <ligand>
        <name>NADP(+)</name>
        <dbReference type="ChEBI" id="CHEBI:58349"/>
    </ligand>
</feature>
<accession>Q9U1X0</accession>
<comment type="pathway">
    <text evidence="2">Steroid metabolism; cholesterol metabolism.</text>
</comment>
<feature type="binding site" evidence="12">
    <location>
        <position position="56"/>
    </location>
    <ligand>
        <name>FAD</name>
        <dbReference type="ChEBI" id="CHEBI:57692"/>
    </ligand>
</feature>
<dbReference type="PANTHER" id="PTHR48467">
    <property type="entry name" value="GLUTAMATE SYNTHASE 1 [NADH], CHLOROPLASTIC-LIKE"/>
    <property type="match status" value="1"/>
</dbReference>
<dbReference type="PaxDb" id="6239-Y62E10A.6"/>
<dbReference type="PANTHER" id="PTHR48467:SF1">
    <property type="entry name" value="GLUTAMATE SYNTHASE 1 [NADH], CHLOROPLASTIC-LIKE"/>
    <property type="match status" value="1"/>
</dbReference>
<evidence type="ECO:0000256" key="1">
    <source>
        <dbReference type="ARBA" id="ARBA00001974"/>
    </source>
</evidence>
<dbReference type="PeptideAtlas" id="Q9U1X0"/>
<feature type="binding site" evidence="12">
    <location>
        <position position="64"/>
    </location>
    <ligand>
        <name>FAD</name>
        <dbReference type="ChEBI" id="CHEBI:57692"/>
    </ligand>
</feature>
<comment type="similarity">
    <text evidence="3 11">Belongs to the ferredoxin--NADP reductase type 1 family.</text>
</comment>
<dbReference type="GO" id="GO:0005739">
    <property type="term" value="C:mitochondrion"/>
    <property type="evidence" value="ECO:0000318"/>
    <property type="project" value="GO_Central"/>
</dbReference>
<keyword evidence="6 11" id="KW-0285">Flavoprotein</keyword>
<evidence type="ECO:0000256" key="11">
    <source>
        <dbReference type="PIRNR" id="PIRNR000362"/>
    </source>
</evidence>
<dbReference type="GO" id="GO:0008203">
    <property type="term" value="P:cholesterol metabolic process"/>
    <property type="evidence" value="ECO:0007669"/>
    <property type="project" value="UniProtKB-UniPathway"/>
</dbReference>
<evidence type="ECO:0000313" key="18">
    <source>
        <dbReference type="WormBase" id="Y62E10A.6"/>
    </source>
</evidence>
<dbReference type="Reactome" id="R-CEL-2395516">
    <property type="pathway name" value="Electron transport from NADPH to Ferredoxin"/>
</dbReference>
<keyword evidence="11" id="KW-0496">Mitochondrion</keyword>
<comment type="subcellular location">
    <subcellularLocation>
        <location evidence="11">Mitochondrion</location>
    </subcellularLocation>
</comment>
<dbReference type="SMR" id="Q9U1X0"/>
<reference evidence="16 17" key="1">
    <citation type="journal article" date="1998" name="Science">
        <title>Genome sequence of the nematode C. elegans: a platform for investigating biology.</title>
        <authorList>
            <consortium name="The C. elegans sequencing consortium"/>
            <person name="Sulson J.E."/>
            <person name="Waterston R."/>
        </authorList>
    </citation>
    <scope>NUCLEOTIDE SEQUENCE [LARGE SCALE GENOMIC DNA]</scope>
    <source>
        <strain evidence="16 17">Bristol N2</strain>
    </source>
</reference>
<feature type="binding site" evidence="12">
    <location>
        <position position="102"/>
    </location>
    <ligand>
        <name>FAD</name>
        <dbReference type="ChEBI" id="CHEBI:57692"/>
    </ligand>
</feature>
<evidence type="ECO:0000256" key="10">
    <source>
        <dbReference type="ARBA" id="ARBA00048933"/>
    </source>
</evidence>
<dbReference type="InterPro" id="IPR036188">
    <property type="entry name" value="FAD/NAD-bd_sf"/>
</dbReference>
<dbReference type="PhylomeDB" id="Q9U1X0"/>
<sequence>MFGKTLLRRIACSNLNLKSRKLSGKPRLAIVGSGPAGMFACNGLLRKSNFSVDVFENSPVPFGLVRYGVAPDHQEVKNVINTFDAMFEKNRERLKLFCNVNIGRDITFDELTRGYDAVLLAYGSYKTRTLDIPGSDASNVISGSEFVGWYNGVPNASTPDLTTSNVVIVGNGNVALDCARVLSTASSGLLRISDIPGDRLNVLEGANVKDIKILGRRGPEHVSFTIKELREQFKIKDWDSKLEISEIDAKNLTESLPKLERKKKRLTEVLVKNIGIANGLRQCHFIFHRIPEKIIADSNGKVQEIIVKNNETGQEETYPCGLLIYSIGYQTLVLDGVPQNDKKMIDMKDHCRVNMVAACSSQVYATGWCAHGPHGIIVDTQQQSIFVADQIAADFAQFKDSTSNGVEELLEDRKVPFISWDEWKQIDRQEQDTGKLSGKIREKFTTFEKFLTKLKKCN</sequence>
<dbReference type="InterPro" id="IPR021163">
    <property type="entry name" value="Ferredox_Rdtase_adrenod"/>
</dbReference>
<feature type="domain" description="FAD/NAD(P)-binding" evidence="15">
    <location>
        <begin position="27"/>
        <end position="373"/>
    </location>
</feature>
<keyword evidence="7 11" id="KW-0274">FAD</keyword>
<dbReference type="RefSeq" id="NP_502573.1">
    <property type="nucleotide sequence ID" value="NM_070172.3"/>
</dbReference>
<proteinExistence type="evidence at protein level"/>
<evidence type="ECO:0000256" key="14">
    <source>
        <dbReference type="SAM" id="Coils"/>
    </source>
</evidence>
<dbReference type="SUPFAM" id="SSF51971">
    <property type="entry name" value="Nucleotide-binding domain"/>
    <property type="match status" value="1"/>
</dbReference>
<dbReference type="InterPro" id="IPR055275">
    <property type="entry name" value="Ferredox_Rdtase"/>
</dbReference>
<dbReference type="Gene3D" id="3.40.50.720">
    <property type="entry name" value="NAD(P)-binding Rossmann-like Domain"/>
    <property type="match status" value="1"/>
</dbReference>
<organism evidence="16 17">
    <name type="scientific">Caenorhabditis elegans</name>
    <dbReference type="NCBI Taxonomy" id="6239"/>
    <lineage>
        <taxon>Eukaryota</taxon>
        <taxon>Metazoa</taxon>
        <taxon>Ecdysozoa</taxon>
        <taxon>Nematoda</taxon>
        <taxon>Chromadorea</taxon>
        <taxon>Rhabditida</taxon>
        <taxon>Rhabditina</taxon>
        <taxon>Rhabditomorpha</taxon>
        <taxon>Rhabditoidea</taxon>
        <taxon>Rhabditidae</taxon>
        <taxon>Peloderinae</taxon>
        <taxon>Caenorhabditis</taxon>
    </lineage>
</organism>
<dbReference type="InterPro" id="IPR023753">
    <property type="entry name" value="FAD/NAD-binding_dom"/>
</dbReference>
<dbReference type="EMBL" id="BX284604">
    <property type="protein sequence ID" value="CAB60604.1"/>
    <property type="molecule type" value="Genomic_DNA"/>
</dbReference>
<dbReference type="OrthoDB" id="333024at2759"/>
<feature type="binding site" evidence="12">
    <location>
        <position position="36"/>
    </location>
    <ligand>
        <name>FAD</name>
        <dbReference type="ChEBI" id="CHEBI:57692"/>
    </ligand>
</feature>